<organism evidence="1 2">
    <name type="scientific">Pseudomonas phage vB_PaeM_PA5oct</name>
    <dbReference type="NCBI Taxonomy" id="2163605"/>
    <lineage>
        <taxon>Viruses</taxon>
        <taxon>Duplodnaviria</taxon>
        <taxon>Heunggongvirae</taxon>
        <taxon>Uroviricota</taxon>
        <taxon>Caudoviricetes</taxon>
        <taxon>Arenbergviridae</taxon>
        <taxon>Wroclawvirus</taxon>
        <taxon>Wroclawvirus PA5oct</taxon>
    </lineage>
</organism>
<dbReference type="Proteomes" id="UP000316733">
    <property type="component" value="Segment"/>
</dbReference>
<sequence length="151" mass="16438">MALDRFSIDMLKRRGASKKVIQTGSSLVNTFENGSGFDNALDATSLILDNYGNSSVGAVNSNMFFALRSFFVSKHTSLPNAETLALMMLDAAKLLNKPPMTLAEEVASTGQLMLGNDTYTVLNFLRPAGEKQNLLIINDNSGKFRGRNVKL</sequence>
<proteinExistence type="predicted"/>
<name>A0A4Y5JUF7_9CAUD</name>
<evidence type="ECO:0000313" key="1">
    <source>
        <dbReference type="EMBL" id="QCG76080.1"/>
    </source>
</evidence>
<reference evidence="2" key="1">
    <citation type="journal article" date="2020" name="bioRxiv">
        <title>Integrative omics analysis of Pseudomonas aeruginosa virus PA5oct highlights the molecular complexity of jumbo phages.</title>
        <authorList>
            <person name="Lood C."/>
            <person name="Danis-Wlodarczyk K."/>
            <person name="Blasdel B.G."/>
            <person name="Jang H.B."/>
            <person name="Vandenheuvel D."/>
            <person name="Briers Y."/>
            <person name="Noben J.-P."/>
            <person name="van Noort V."/>
            <person name="Drulis-Kawa Z."/>
            <person name="Lavigne R."/>
        </authorList>
    </citation>
    <scope>NUCLEOTIDE SEQUENCE [LARGE SCALE GENOMIC DNA]</scope>
</reference>
<protein>
    <submittedName>
        <fullName evidence="1">Structural protein</fullName>
    </submittedName>
</protein>
<evidence type="ECO:0000313" key="2">
    <source>
        <dbReference type="Proteomes" id="UP000316733"/>
    </source>
</evidence>
<accession>A0A4Y5JUF7</accession>
<dbReference type="EMBL" id="MK797984">
    <property type="protein sequence ID" value="QCG76080.1"/>
    <property type="molecule type" value="Genomic_DNA"/>
</dbReference>
<gene>
    <name evidence="1" type="ORF">EST35_0199</name>
</gene>
<keyword evidence="2" id="KW-1185">Reference proteome</keyword>